<evidence type="ECO:0000313" key="3">
    <source>
        <dbReference type="EMBL" id="TDM18387.1"/>
    </source>
</evidence>
<name>A0A4R6C7U7_9STAP</name>
<accession>A0A4R6C7U7</accession>
<reference evidence="2" key="2">
    <citation type="journal article" date="2020" name="Antimicrob. Agents Chemother.">
        <title>The novel macrolide resistance genes mef(D), msr(F) and msr(H) are present on resistance islands in Macrococcus canis, Macrococcus caseolyticus and Staphylococcus aureus.</title>
        <authorList>
            <person name="Schwendener S."/>
            <person name="Dona V."/>
            <person name="Perreten V."/>
        </authorList>
    </citation>
    <scope>NUCLEOTIDE SEQUENCE</scope>
    <source>
        <strain evidence="2">Epi0076A</strain>
    </source>
</reference>
<dbReference type="Proteomes" id="UP000294865">
    <property type="component" value="Unassembled WGS sequence"/>
</dbReference>
<organism evidence="3 4">
    <name type="scientific">Macrococcoides canis</name>
    <dbReference type="NCBI Taxonomy" id="1855823"/>
    <lineage>
        <taxon>Bacteria</taxon>
        <taxon>Bacillati</taxon>
        <taxon>Bacillota</taxon>
        <taxon>Bacilli</taxon>
        <taxon>Bacillales</taxon>
        <taxon>Staphylococcaceae</taxon>
        <taxon>Macrococcoides</taxon>
    </lineage>
</organism>
<reference evidence="3 4" key="1">
    <citation type="submission" date="2019-01" db="EMBL/GenBank/DDBJ databases">
        <title>Draft genome sequences of Macrococcus caseolyticus, Macrococcus canis, Macrococcus bohemicus and Macrococcus goetzii.</title>
        <authorList>
            <person name="Mazhar S."/>
            <person name="Altermann E."/>
            <person name="Hill C."/>
            <person name="Mcauliffe O."/>
        </authorList>
    </citation>
    <scope>NUCLEOTIDE SEQUENCE [LARGE SCALE GENOMIC DNA]</scope>
    <source>
        <strain evidence="3 4">DPC7162</strain>
    </source>
</reference>
<dbReference type="Pfam" id="PF10958">
    <property type="entry name" value="DUF2759"/>
    <property type="match status" value="1"/>
</dbReference>
<dbReference type="Proteomes" id="UP000501122">
    <property type="component" value="Chromosome"/>
</dbReference>
<feature type="transmembrane region" description="Helical" evidence="1">
    <location>
        <begin position="72"/>
        <end position="98"/>
    </location>
</feature>
<dbReference type="EMBL" id="SDQG01000001">
    <property type="protein sequence ID" value="TDM18387.1"/>
    <property type="molecule type" value="Genomic_DNA"/>
</dbReference>
<protein>
    <submittedName>
        <fullName evidence="3">DUF2759 domain-containing protein</fullName>
    </submittedName>
    <submittedName>
        <fullName evidence="2">DUF2759 family protein</fullName>
    </submittedName>
</protein>
<dbReference type="InterPro" id="IPR024490">
    <property type="entry name" value="DUF2759"/>
</dbReference>
<keyword evidence="1" id="KW-0472">Membrane</keyword>
<feature type="transmembrane region" description="Helical" evidence="1">
    <location>
        <begin position="41"/>
        <end position="60"/>
    </location>
</feature>
<dbReference type="AlphaFoldDB" id="A0A4R6C7U7"/>
<evidence type="ECO:0000313" key="4">
    <source>
        <dbReference type="Proteomes" id="UP000294865"/>
    </source>
</evidence>
<dbReference type="OrthoDB" id="2403413at2"/>
<evidence type="ECO:0000313" key="2">
    <source>
        <dbReference type="EMBL" id="QIH78584.1"/>
    </source>
</evidence>
<gene>
    <name evidence="3" type="ORF">ETI04_02530</name>
    <name evidence="2" type="ORF">GTN30_07840</name>
</gene>
<proteinExistence type="predicted"/>
<dbReference type="EMBL" id="CP047363">
    <property type="protein sequence ID" value="QIH78584.1"/>
    <property type="molecule type" value="Genomic_DNA"/>
</dbReference>
<keyword evidence="1" id="KW-1133">Transmembrane helix</keyword>
<evidence type="ECO:0000256" key="1">
    <source>
        <dbReference type="SAM" id="Phobius"/>
    </source>
</evidence>
<sequence>MYSTNIYFNYTILMITKEIHGGYTMPFINTGELFEVFGVKIHIGVNIFAILMFLVFLLSVKALLNSLKSKNVLGIIFGLLATLSFGFFSLATIFTYGYPILHH</sequence>
<keyword evidence="1" id="KW-0812">Transmembrane</keyword>